<evidence type="ECO:0000256" key="2">
    <source>
        <dbReference type="ARBA" id="ARBA00004567"/>
    </source>
</evidence>
<dbReference type="Gene3D" id="1.20.120.1880">
    <property type="entry name" value="Nucleoporin, helical C-terminal domain"/>
    <property type="match status" value="1"/>
</dbReference>
<evidence type="ECO:0000256" key="8">
    <source>
        <dbReference type="ARBA" id="ARBA00023010"/>
    </source>
</evidence>
<dbReference type="GO" id="GO:0051292">
    <property type="term" value="P:nuclear pore complex assembly"/>
    <property type="evidence" value="ECO:0007669"/>
    <property type="project" value="UniProtKB-ARBA"/>
</dbReference>
<dbReference type="Gene3D" id="1.20.58.1780">
    <property type="match status" value="1"/>
</dbReference>
<organism evidence="15 16">
    <name type="scientific">Byssothecium circinans</name>
    <dbReference type="NCBI Taxonomy" id="147558"/>
    <lineage>
        <taxon>Eukaryota</taxon>
        <taxon>Fungi</taxon>
        <taxon>Dikarya</taxon>
        <taxon>Ascomycota</taxon>
        <taxon>Pezizomycotina</taxon>
        <taxon>Dothideomycetes</taxon>
        <taxon>Pleosporomycetidae</taxon>
        <taxon>Pleosporales</taxon>
        <taxon>Massarineae</taxon>
        <taxon>Massarinaceae</taxon>
        <taxon>Byssothecium</taxon>
    </lineage>
</organism>
<dbReference type="Pfam" id="PF03177">
    <property type="entry name" value="Nucleoporin_C"/>
    <property type="match status" value="1"/>
</dbReference>
<keyword evidence="10" id="KW-0472">Membrane</keyword>
<dbReference type="GO" id="GO:0031965">
    <property type="term" value="C:nuclear membrane"/>
    <property type="evidence" value="ECO:0007669"/>
    <property type="project" value="UniProtKB-SubCell"/>
</dbReference>
<evidence type="ECO:0000256" key="10">
    <source>
        <dbReference type="ARBA" id="ARBA00023136"/>
    </source>
</evidence>
<evidence type="ECO:0000259" key="13">
    <source>
        <dbReference type="Pfam" id="PF03177"/>
    </source>
</evidence>
<gene>
    <name evidence="15" type="ORF">CC80DRAFT_590046</name>
</gene>
<dbReference type="InterPro" id="IPR007187">
    <property type="entry name" value="Nucleoporin_Nup133/Nup155_C"/>
</dbReference>
<keyword evidence="9" id="KW-0906">Nuclear pore complex</keyword>
<evidence type="ECO:0000256" key="3">
    <source>
        <dbReference type="ARBA" id="ARBA00004620"/>
    </source>
</evidence>
<evidence type="ECO:0000256" key="11">
    <source>
        <dbReference type="ARBA" id="ARBA00023242"/>
    </source>
</evidence>
<dbReference type="InterPro" id="IPR042538">
    <property type="entry name" value="Nucleoporin_Nup155_C_3"/>
</dbReference>
<protein>
    <submittedName>
        <fullName evidence="15">Nucleoporin-domain-containing protein</fullName>
    </submittedName>
</protein>
<dbReference type="GO" id="GO:0036228">
    <property type="term" value="P:protein localization to nuclear inner membrane"/>
    <property type="evidence" value="ECO:0007669"/>
    <property type="project" value="TreeGrafter"/>
</dbReference>
<dbReference type="InterPro" id="IPR004870">
    <property type="entry name" value="Nucleoporin_Nup155"/>
</dbReference>
<keyword evidence="11" id="KW-0539">Nucleus</keyword>
<dbReference type="EMBL" id="ML976982">
    <property type="protein sequence ID" value="KAF1960680.1"/>
    <property type="molecule type" value="Genomic_DNA"/>
</dbReference>
<dbReference type="Pfam" id="PF08801">
    <property type="entry name" value="Nucleoporin_N"/>
    <property type="match status" value="1"/>
</dbReference>
<dbReference type="OrthoDB" id="338970at2759"/>
<proteinExistence type="inferred from homology"/>
<feature type="region of interest" description="Disordered" evidence="12">
    <location>
        <begin position="25"/>
        <end position="45"/>
    </location>
</feature>
<dbReference type="GO" id="GO:0000972">
    <property type="term" value="P:transcription-dependent tethering of RNA polymerase II gene DNA at nuclear periphery"/>
    <property type="evidence" value="ECO:0007669"/>
    <property type="project" value="TreeGrafter"/>
</dbReference>
<dbReference type="InterPro" id="IPR014908">
    <property type="entry name" value="Nucleoporin_Nup133/Nup155_N"/>
</dbReference>
<evidence type="ECO:0000256" key="7">
    <source>
        <dbReference type="ARBA" id="ARBA00022927"/>
    </source>
</evidence>
<evidence type="ECO:0000256" key="9">
    <source>
        <dbReference type="ARBA" id="ARBA00023132"/>
    </source>
</evidence>
<dbReference type="Gene3D" id="1.25.40.440">
    <property type="entry name" value="Nucleoporin, helical domain, central subdomain"/>
    <property type="match status" value="1"/>
</dbReference>
<dbReference type="GO" id="GO:0017056">
    <property type="term" value="F:structural constituent of nuclear pore"/>
    <property type="evidence" value="ECO:0007669"/>
    <property type="project" value="InterPro"/>
</dbReference>
<evidence type="ECO:0000313" key="15">
    <source>
        <dbReference type="EMBL" id="KAF1960680.1"/>
    </source>
</evidence>
<dbReference type="Gene3D" id="1.25.40.450">
    <property type="entry name" value="Nucleoporin, helical domain, N-terminal subdomain"/>
    <property type="match status" value="1"/>
</dbReference>
<dbReference type="FunFam" id="1.25.40.450:FF:000002">
    <property type="entry name" value="Putative non-repetitive nucleoporin"/>
    <property type="match status" value="1"/>
</dbReference>
<sequence length="1352" mass="151495">MPPATPQRPTPGAFINTPARPGMFRASSAAAQQPPGFALAPADTPTQRAARTINQMLDRDNRYPSLETYIGQGYSGEYELPSTEAWQPFQKLRTYQHPESVFDQVNEMQMNTKMGLFAEINHAYVFVDNQLYLWDYTAPNPTLVGYEGQPHNITCVKLVKPRDKVFVDAIKWLLVVATVSDIQLIAIECQTGPEGVHGLNMYQTGMSVSNKGCITSIVGSAQTGRIFYGLSDSEDVFELNYQQEERWFSNRCSKVNHDANYYNQSLAMMPFMSFSSRVGIRQMVVDDSRRLLYTLSTNSTIKVYHMRAPNMLENVITRTLGNIKGMCSHIIRHATAMDNLRIVGIDPISSSEAEHMSLMVTTSSGVRLYLSTTSGGWITESTSAPRSMAVRHIRFPPNPAGEANNQPAASAQMQPYAGGSNLGFNSTFLSETVGGFRYAPGLFFSVVERKENQENHVLFASATHPTHFVNPQEAPRYNETGQTVQLNGQLQDIGQVTAPFSARDQPMGFGNEFAVQFDKAASEYAVLTHYGVETVRRRRLVDVFAGLVKHGGGPEGVESDVRKFLKQYGLAETASTALAVACGQGSEVGPDLRIAKVTDPEVLEYARKVFIEYGGRAQLTESAAVEGLSADNVRASPRHDGIAMYVARLVRSIWDTPILQETKKPTGLVLESRHKISKLQEIQRSLVQLQEFLEQNKAFIDGLAGPEALGRVASRQEEVELQGENRALTSLLQMINNIIEGIAFTLVLFEERLEDIMLLLPGDSRKTARKLTFQGLFASTQGKDVARELVKAIVNHNIAKGSNVESVAEALRRKCGSFCSSDDVVIFKAQESLKKAADVGVNAERSRILLNDSLRLFEQVAKSLGSENLATAVDKYIELEFYAGAIRLALKVAQEHDRGNKALSWVRDGKPEHDARQPFYSKRTSCYRLVFRVIEAVDQASNAQNAGVQDNPSQVTRRRHEAYEQINNSEDEVFQNQLYDWYLSQGWADRLLEITSAYVVEYLRQSSETNVEHADLLWRYYTHYSDFLSAAEVQFQLAKGPFELSLEKRIEYLSRAKANASTRITGFSENGVRNRQSRQELLRNITDHLDIANIQDDLLQMIRNDNRLHGERRAEVIHELDGSIQALDSLYHNYADQAGYYDICLYIYHAADYRDMAAVRNTWSNQIEQTHRNAVADGQTSPWENVALTVETIGRRVALNENVFPVNIVLQILLQYHVTFYTTDPAVLRGPGAPSDLLLCSTLVWPIDVLIRLNAPFELLIATLEAMWYAQEHPFNTRANKRLLVKWTIYTIEQWRDVSRRQGTLFGGMENAIGLADCLRVMLGAGELRDAGDREWAERGRVVQGVVEEAAR</sequence>
<feature type="domain" description="Nucleoporin Nup133/Nup155-like C-terminal" evidence="13">
    <location>
        <begin position="636"/>
        <end position="1301"/>
    </location>
</feature>
<comment type="subcellular location">
    <subcellularLocation>
        <location evidence="1">Nucleus membrane</location>
        <topology evidence="1">Peripheral membrane protein</topology>
        <orientation evidence="1">Cytoplasmic side</orientation>
    </subcellularLocation>
    <subcellularLocation>
        <location evidence="3">Nucleus membrane</location>
        <topology evidence="3">Peripheral membrane protein</topology>
        <orientation evidence="3">Nucleoplasmic side</orientation>
    </subcellularLocation>
    <subcellularLocation>
        <location evidence="2">Nucleus</location>
        <location evidence="2">Nuclear pore complex</location>
    </subcellularLocation>
</comment>
<dbReference type="Proteomes" id="UP000800035">
    <property type="component" value="Unassembled WGS sequence"/>
</dbReference>
<evidence type="ECO:0000313" key="16">
    <source>
        <dbReference type="Proteomes" id="UP000800035"/>
    </source>
</evidence>
<evidence type="ECO:0000256" key="4">
    <source>
        <dbReference type="ARBA" id="ARBA00007373"/>
    </source>
</evidence>
<dbReference type="PANTHER" id="PTHR10350:SF6">
    <property type="entry name" value="NUCLEAR PORE COMPLEX PROTEIN NUP155"/>
    <property type="match status" value="1"/>
</dbReference>
<dbReference type="InterPro" id="IPR042537">
    <property type="entry name" value="Nucleoporin_Nup155_C_2"/>
</dbReference>
<evidence type="ECO:0000256" key="6">
    <source>
        <dbReference type="ARBA" id="ARBA00022816"/>
    </source>
</evidence>
<keyword evidence="8" id="KW-0811">Translocation</keyword>
<evidence type="ECO:0000256" key="5">
    <source>
        <dbReference type="ARBA" id="ARBA00022448"/>
    </source>
</evidence>
<dbReference type="FunFam" id="1.25.40.440:FF:000001">
    <property type="entry name" value="Nuclear pore complex subunit"/>
    <property type="match status" value="1"/>
</dbReference>
<comment type="similarity">
    <text evidence="4">Belongs to the non-repetitive/WGA-negative nucleoporin family.</text>
</comment>
<keyword evidence="7" id="KW-0653">Protein transport</keyword>
<keyword evidence="5" id="KW-0813">Transport</keyword>
<feature type="domain" description="Nucleoporin Nup133/Nup155-like N-terminal" evidence="14">
    <location>
        <begin position="86"/>
        <end position="533"/>
    </location>
</feature>
<dbReference type="PANTHER" id="PTHR10350">
    <property type="entry name" value="NUCLEAR PORE COMPLEX PROTEIN NUP155"/>
    <property type="match status" value="1"/>
</dbReference>
<evidence type="ECO:0000256" key="1">
    <source>
        <dbReference type="ARBA" id="ARBA00004335"/>
    </source>
</evidence>
<feature type="region of interest" description="Disordered" evidence="12">
    <location>
        <begin position="1"/>
        <end position="20"/>
    </location>
</feature>
<keyword evidence="16" id="KW-1185">Reference proteome</keyword>
<dbReference type="InterPro" id="IPR042533">
    <property type="entry name" value="Nucleoporin_Nup155_C_1"/>
</dbReference>
<dbReference type="GO" id="GO:0051028">
    <property type="term" value="P:mRNA transport"/>
    <property type="evidence" value="ECO:0007669"/>
    <property type="project" value="UniProtKB-KW"/>
</dbReference>
<keyword evidence="6" id="KW-0509">mRNA transport</keyword>
<accession>A0A6A5U8M4</accession>
<name>A0A6A5U8M4_9PLEO</name>
<dbReference type="GO" id="GO:0006405">
    <property type="term" value="P:RNA export from nucleus"/>
    <property type="evidence" value="ECO:0007669"/>
    <property type="project" value="TreeGrafter"/>
</dbReference>
<dbReference type="GO" id="GO:0006606">
    <property type="term" value="P:protein import into nucleus"/>
    <property type="evidence" value="ECO:0007669"/>
    <property type="project" value="TreeGrafter"/>
</dbReference>
<evidence type="ECO:0000259" key="14">
    <source>
        <dbReference type="Pfam" id="PF08801"/>
    </source>
</evidence>
<dbReference type="GO" id="GO:0044611">
    <property type="term" value="C:nuclear pore inner ring"/>
    <property type="evidence" value="ECO:0007669"/>
    <property type="project" value="TreeGrafter"/>
</dbReference>
<reference evidence="15" key="1">
    <citation type="journal article" date="2020" name="Stud. Mycol.">
        <title>101 Dothideomycetes genomes: a test case for predicting lifestyles and emergence of pathogens.</title>
        <authorList>
            <person name="Haridas S."/>
            <person name="Albert R."/>
            <person name="Binder M."/>
            <person name="Bloem J."/>
            <person name="Labutti K."/>
            <person name="Salamov A."/>
            <person name="Andreopoulos B."/>
            <person name="Baker S."/>
            <person name="Barry K."/>
            <person name="Bills G."/>
            <person name="Bluhm B."/>
            <person name="Cannon C."/>
            <person name="Castanera R."/>
            <person name="Culley D."/>
            <person name="Daum C."/>
            <person name="Ezra D."/>
            <person name="Gonzalez J."/>
            <person name="Henrissat B."/>
            <person name="Kuo A."/>
            <person name="Liang C."/>
            <person name="Lipzen A."/>
            <person name="Lutzoni F."/>
            <person name="Magnuson J."/>
            <person name="Mondo S."/>
            <person name="Nolan M."/>
            <person name="Ohm R."/>
            <person name="Pangilinan J."/>
            <person name="Park H.-J."/>
            <person name="Ramirez L."/>
            <person name="Alfaro M."/>
            <person name="Sun H."/>
            <person name="Tritt A."/>
            <person name="Yoshinaga Y."/>
            <person name="Zwiers L.-H."/>
            <person name="Turgeon B."/>
            <person name="Goodwin S."/>
            <person name="Spatafora J."/>
            <person name="Crous P."/>
            <person name="Grigoriev I."/>
        </authorList>
    </citation>
    <scope>NUCLEOTIDE SEQUENCE</scope>
    <source>
        <strain evidence="15">CBS 675.92</strain>
    </source>
</reference>
<evidence type="ECO:0000256" key="12">
    <source>
        <dbReference type="SAM" id="MobiDB-lite"/>
    </source>
</evidence>